<name>A0A0A9CA79_ARUDO</name>
<reference evidence="1" key="1">
    <citation type="submission" date="2014-09" db="EMBL/GenBank/DDBJ databases">
        <authorList>
            <person name="Magalhaes I.L.F."/>
            <person name="Oliveira U."/>
            <person name="Santos F.R."/>
            <person name="Vidigal T.H.D.A."/>
            <person name="Brescovit A.D."/>
            <person name="Santos A.J."/>
        </authorList>
    </citation>
    <scope>NUCLEOTIDE SEQUENCE</scope>
    <source>
        <tissue evidence="1">Shoot tissue taken approximately 20 cm above the soil surface</tissue>
    </source>
</reference>
<reference evidence="1" key="2">
    <citation type="journal article" date="2015" name="Data Brief">
        <title>Shoot transcriptome of the giant reed, Arundo donax.</title>
        <authorList>
            <person name="Barrero R.A."/>
            <person name="Guerrero F.D."/>
            <person name="Moolhuijzen P."/>
            <person name="Goolsby J.A."/>
            <person name="Tidwell J."/>
            <person name="Bellgard S.E."/>
            <person name="Bellgard M.I."/>
        </authorList>
    </citation>
    <scope>NUCLEOTIDE SEQUENCE</scope>
    <source>
        <tissue evidence="1">Shoot tissue taken approximately 20 cm above the soil surface</tissue>
    </source>
</reference>
<organism evidence="1">
    <name type="scientific">Arundo donax</name>
    <name type="common">Giant reed</name>
    <name type="synonym">Donax arundinaceus</name>
    <dbReference type="NCBI Taxonomy" id="35708"/>
    <lineage>
        <taxon>Eukaryota</taxon>
        <taxon>Viridiplantae</taxon>
        <taxon>Streptophyta</taxon>
        <taxon>Embryophyta</taxon>
        <taxon>Tracheophyta</taxon>
        <taxon>Spermatophyta</taxon>
        <taxon>Magnoliopsida</taxon>
        <taxon>Liliopsida</taxon>
        <taxon>Poales</taxon>
        <taxon>Poaceae</taxon>
        <taxon>PACMAD clade</taxon>
        <taxon>Arundinoideae</taxon>
        <taxon>Arundineae</taxon>
        <taxon>Arundo</taxon>
    </lineage>
</organism>
<proteinExistence type="predicted"/>
<evidence type="ECO:0000313" key="1">
    <source>
        <dbReference type="EMBL" id="JAD70310.1"/>
    </source>
</evidence>
<protein>
    <submittedName>
        <fullName evidence="1">LAC22</fullName>
    </submittedName>
</protein>
<dbReference type="AlphaFoldDB" id="A0A0A9CA79"/>
<accession>A0A0A9CA79</accession>
<sequence length="104" mass="11510">MRSIPSHLRPIPCSSLQVKPPTSSSMLTRVLAATFSQFPLSWMPPCRLTIKQALLRCTMLALSLLQHASLSSSHHHKMLPLLSQNLLSLSVASIPKSTQPMCHR</sequence>
<dbReference type="EMBL" id="GBRH01227585">
    <property type="protein sequence ID" value="JAD70310.1"/>
    <property type="molecule type" value="Transcribed_RNA"/>
</dbReference>